<evidence type="ECO:0000313" key="13">
    <source>
        <dbReference type="EMBL" id="KAJ7372189.1"/>
    </source>
</evidence>
<comment type="function">
    <text evidence="9">Cytochromes P450 are a group of heme-thiolate monooxygenases. They oxidize a variety of structurally unrelated compounds, including steroids, fatty acids, and xenobiotics.</text>
</comment>
<sequence>MLDLLAGLPSVYYGWISLLFILIAVIYWFGVSSYTLTSHVSLPGPKPWPYLGNLLDASKYGGLHKAFLEYAKKYGKVYKMYMGRDAIIAVADPEILKHILVKDFQKFRNRPDFLAGRAPVDKGLFGARDDDWRRVRSILTPTFSSSKLKEIVPIMEEATDILLSKFENFAKEEKSVDVSTPFSHFTLDVILSAGFGLKAEIQTNPSQELVEKATTAFMVPVYVRALSMFPFHRQLRKFVALDPIQHGPYFAKLAEDILELRRSGSVGRRDLVQLMLEATEVTNNNEEKGPGLTDEEIIGQCITFLVAGSETTGSTLAMTAHHLACYPEIQEKLLREIDDATRSRGDLSIQEFVQSLEYLDRVVSEVLRLCTVGYVNVRDCMETCVINGVEFPAGVGVYILSYCVHRDPDYWPEPEKFDPDRFLPEVAEKRPAFTYLPFGLGPKQCIGLRMALIEMKMALVKILQKVKFERGVGSTETIKLHASTILVPLEPICLKVVARSRDHE</sequence>
<keyword evidence="4 10" id="KW-0349">Heme</keyword>
<dbReference type="AlphaFoldDB" id="A0A9W9Z2T0"/>
<keyword evidence="8 10" id="KW-0408">Iron</keyword>
<dbReference type="GO" id="GO:0020037">
    <property type="term" value="F:heme binding"/>
    <property type="evidence" value="ECO:0007669"/>
    <property type="project" value="InterPro"/>
</dbReference>
<dbReference type="PROSITE" id="PS00086">
    <property type="entry name" value="CYTOCHROME_P450"/>
    <property type="match status" value="1"/>
</dbReference>
<reference evidence="13" key="1">
    <citation type="submission" date="2023-01" db="EMBL/GenBank/DDBJ databases">
        <title>Genome assembly of the deep-sea coral Lophelia pertusa.</title>
        <authorList>
            <person name="Herrera S."/>
            <person name="Cordes E."/>
        </authorList>
    </citation>
    <scope>NUCLEOTIDE SEQUENCE</scope>
    <source>
        <strain evidence="13">USNM1676648</strain>
        <tissue evidence="13">Polyp</tissue>
    </source>
</reference>
<evidence type="ECO:0000313" key="14">
    <source>
        <dbReference type="Proteomes" id="UP001163046"/>
    </source>
</evidence>
<dbReference type="InterPro" id="IPR017972">
    <property type="entry name" value="Cyt_P450_CS"/>
</dbReference>
<keyword evidence="12" id="KW-0812">Transmembrane</keyword>
<gene>
    <name evidence="13" type="primary">TBXAS1_18</name>
    <name evidence="13" type="ORF">OS493_020618</name>
</gene>
<feature type="transmembrane region" description="Helical" evidence="12">
    <location>
        <begin position="12"/>
        <end position="31"/>
    </location>
</feature>
<keyword evidence="6" id="KW-0256">Endoplasmic reticulum</keyword>
<organism evidence="13 14">
    <name type="scientific">Desmophyllum pertusum</name>
    <dbReference type="NCBI Taxonomy" id="174260"/>
    <lineage>
        <taxon>Eukaryota</taxon>
        <taxon>Metazoa</taxon>
        <taxon>Cnidaria</taxon>
        <taxon>Anthozoa</taxon>
        <taxon>Hexacorallia</taxon>
        <taxon>Scleractinia</taxon>
        <taxon>Caryophylliina</taxon>
        <taxon>Caryophylliidae</taxon>
        <taxon>Desmophyllum</taxon>
    </lineage>
</organism>
<protein>
    <submittedName>
        <fullName evidence="13">Thromboxane-A synthase</fullName>
    </submittedName>
</protein>
<comment type="caution">
    <text evidence="13">The sequence shown here is derived from an EMBL/GenBank/DDBJ whole genome shotgun (WGS) entry which is preliminary data.</text>
</comment>
<evidence type="ECO:0000256" key="5">
    <source>
        <dbReference type="ARBA" id="ARBA00022723"/>
    </source>
</evidence>
<evidence type="ECO:0000256" key="9">
    <source>
        <dbReference type="ARBA" id="ARBA00043906"/>
    </source>
</evidence>
<dbReference type="Pfam" id="PF00067">
    <property type="entry name" value="p450"/>
    <property type="match status" value="1"/>
</dbReference>
<evidence type="ECO:0000256" key="11">
    <source>
        <dbReference type="RuleBase" id="RU000461"/>
    </source>
</evidence>
<comment type="subcellular location">
    <subcellularLocation>
        <location evidence="2">Endoplasmic reticulum membrane</location>
        <topology evidence="2">Peripheral membrane protein</topology>
    </subcellularLocation>
    <subcellularLocation>
        <location evidence="1">Microsome membrane</location>
        <topology evidence="1">Peripheral membrane protein</topology>
    </subcellularLocation>
</comment>
<dbReference type="InterPro" id="IPR002401">
    <property type="entry name" value="Cyt_P450_E_grp-I"/>
</dbReference>
<name>A0A9W9Z2T0_9CNID</name>
<dbReference type="EMBL" id="MU826838">
    <property type="protein sequence ID" value="KAJ7372189.1"/>
    <property type="molecule type" value="Genomic_DNA"/>
</dbReference>
<evidence type="ECO:0000256" key="3">
    <source>
        <dbReference type="ARBA" id="ARBA00010617"/>
    </source>
</evidence>
<evidence type="ECO:0000256" key="10">
    <source>
        <dbReference type="PIRSR" id="PIRSR602401-1"/>
    </source>
</evidence>
<comment type="similarity">
    <text evidence="3 11">Belongs to the cytochrome P450 family.</text>
</comment>
<dbReference type="InterPro" id="IPR001128">
    <property type="entry name" value="Cyt_P450"/>
</dbReference>
<keyword evidence="11" id="KW-0503">Monooxygenase</keyword>
<evidence type="ECO:0000256" key="7">
    <source>
        <dbReference type="ARBA" id="ARBA00023002"/>
    </source>
</evidence>
<keyword evidence="12" id="KW-0472">Membrane</keyword>
<comment type="cofactor">
    <cofactor evidence="10">
        <name>heme</name>
        <dbReference type="ChEBI" id="CHEBI:30413"/>
    </cofactor>
</comment>
<dbReference type="GO" id="GO:0016705">
    <property type="term" value="F:oxidoreductase activity, acting on paired donors, with incorporation or reduction of molecular oxygen"/>
    <property type="evidence" value="ECO:0007669"/>
    <property type="project" value="InterPro"/>
</dbReference>
<dbReference type="GO" id="GO:0005506">
    <property type="term" value="F:iron ion binding"/>
    <property type="evidence" value="ECO:0007669"/>
    <property type="project" value="InterPro"/>
</dbReference>
<dbReference type="PRINTS" id="PR00463">
    <property type="entry name" value="EP450I"/>
</dbReference>
<dbReference type="PANTHER" id="PTHR24302">
    <property type="entry name" value="CYTOCHROME P450 FAMILY 3"/>
    <property type="match status" value="1"/>
</dbReference>
<dbReference type="Gene3D" id="1.10.630.10">
    <property type="entry name" value="Cytochrome P450"/>
    <property type="match status" value="1"/>
</dbReference>
<evidence type="ECO:0000256" key="8">
    <source>
        <dbReference type="ARBA" id="ARBA00023004"/>
    </source>
</evidence>
<dbReference type="SUPFAM" id="SSF48264">
    <property type="entry name" value="Cytochrome P450"/>
    <property type="match status" value="1"/>
</dbReference>
<dbReference type="InterPro" id="IPR036396">
    <property type="entry name" value="Cyt_P450_sf"/>
</dbReference>
<keyword evidence="6" id="KW-0492">Microsome</keyword>
<keyword evidence="12" id="KW-1133">Transmembrane helix</keyword>
<dbReference type="Proteomes" id="UP001163046">
    <property type="component" value="Unassembled WGS sequence"/>
</dbReference>
<dbReference type="GO" id="GO:0005789">
    <property type="term" value="C:endoplasmic reticulum membrane"/>
    <property type="evidence" value="ECO:0007669"/>
    <property type="project" value="UniProtKB-SubCell"/>
</dbReference>
<proteinExistence type="inferred from homology"/>
<evidence type="ECO:0000256" key="12">
    <source>
        <dbReference type="SAM" id="Phobius"/>
    </source>
</evidence>
<dbReference type="OrthoDB" id="1470350at2759"/>
<keyword evidence="7 11" id="KW-0560">Oxidoreductase</keyword>
<feature type="binding site" description="axial binding residue" evidence="10">
    <location>
        <position position="445"/>
    </location>
    <ligand>
        <name>heme</name>
        <dbReference type="ChEBI" id="CHEBI:30413"/>
    </ligand>
    <ligandPart>
        <name>Fe</name>
        <dbReference type="ChEBI" id="CHEBI:18248"/>
    </ligandPart>
</feature>
<dbReference type="GO" id="GO:0008395">
    <property type="term" value="F:steroid hydroxylase activity"/>
    <property type="evidence" value="ECO:0007669"/>
    <property type="project" value="TreeGrafter"/>
</dbReference>
<dbReference type="PRINTS" id="PR00385">
    <property type="entry name" value="P450"/>
</dbReference>
<keyword evidence="14" id="KW-1185">Reference proteome</keyword>
<evidence type="ECO:0000256" key="6">
    <source>
        <dbReference type="ARBA" id="ARBA00022848"/>
    </source>
</evidence>
<dbReference type="PANTHER" id="PTHR24302:SF15">
    <property type="entry name" value="FATTY-ACID PEROXYGENASE"/>
    <property type="match status" value="1"/>
</dbReference>
<accession>A0A9W9Z2T0</accession>
<evidence type="ECO:0000256" key="2">
    <source>
        <dbReference type="ARBA" id="ARBA00004406"/>
    </source>
</evidence>
<evidence type="ECO:0000256" key="4">
    <source>
        <dbReference type="ARBA" id="ARBA00022617"/>
    </source>
</evidence>
<dbReference type="InterPro" id="IPR050705">
    <property type="entry name" value="Cytochrome_P450_3A"/>
</dbReference>
<dbReference type="CDD" id="cd11055">
    <property type="entry name" value="CYP3A-like"/>
    <property type="match status" value="1"/>
</dbReference>
<dbReference type="FunFam" id="1.10.630.10:FF:000042">
    <property type="entry name" value="Cytochrome P450"/>
    <property type="match status" value="1"/>
</dbReference>
<keyword evidence="5 10" id="KW-0479">Metal-binding</keyword>
<evidence type="ECO:0000256" key="1">
    <source>
        <dbReference type="ARBA" id="ARBA00004174"/>
    </source>
</evidence>